<reference evidence="3" key="1">
    <citation type="submission" date="2020-10" db="EMBL/GenBank/DDBJ databases">
        <authorList>
            <person name="Gilroy R."/>
        </authorList>
    </citation>
    <scope>NUCLEOTIDE SEQUENCE</scope>
    <source>
        <strain evidence="3">14700</strain>
    </source>
</reference>
<proteinExistence type="predicted"/>
<keyword evidence="1" id="KW-0812">Transmembrane</keyword>
<comment type="caution">
    <text evidence="3">The sequence shown here is derived from an EMBL/GenBank/DDBJ whole genome shotgun (WGS) entry which is preliminary data.</text>
</comment>
<dbReference type="InterPro" id="IPR007168">
    <property type="entry name" value="Phageshock_PspC_N"/>
</dbReference>
<feature type="domain" description="Phage shock protein PspC N-terminal" evidence="2">
    <location>
        <begin position="13"/>
        <end position="66"/>
    </location>
</feature>
<gene>
    <name evidence="3" type="ORF">IAA72_07160</name>
</gene>
<evidence type="ECO:0000313" key="4">
    <source>
        <dbReference type="Proteomes" id="UP000810292"/>
    </source>
</evidence>
<reference evidence="3" key="2">
    <citation type="journal article" date="2021" name="PeerJ">
        <title>Extensive microbial diversity within the chicken gut microbiome revealed by metagenomics and culture.</title>
        <authorList>
            <person name="Gilroy R."/>
            <person name="Ravi A."/>
            <person name="Getino M."/>
            <person name="Pursley I."/>
            <person name="Horton D.L."/>
            <person name="Alikhan N.F."/>
            <person name="Baker D."/>
            <person name="Gharbi K."/>
            <person name="Hall N."/>
            <person name="Watson M."/>
            <person name="Adriaenssens E.M."/>
            <person name="Foster-Nyarko E."/>
            <person name="Jarju S."/>
            <person name="Secka A."/>
            <person name="Antonio M."/>
            <person name="Oren A."/>
            <person name="Chaudhuri R.R."/>
            <person name="La Ragione R."/>
            <person name="Hildebrand F."/>
            <person name="Pallen M.J."/>
        </authorList>
    </citation>
    <scope>NUCLEOTIDE SEQUENCE</scope>
    <source>
        <strain evidence="3">14700</strain>
    </source>
</reference>
<sequence>MRNFELRIGNWKRSPRGVIFGVVTGLAEWRNLDPGKTRLIVFLIVLFTGVFPGIAIYFILALLLPLDDGTYEATWTEVDETEEK</sequence>
<evidence type="ECO:0000313" key="3">
    <source>
        <dbReference type="EMBL" id="MBO8469545.1"/>
    </source>
</evidence>
<organism evidence="3 4">
    <name type="scientific">Candidatus Ornithospirochaeta stercoravium</name>
    <dbReference type="NCBI Taxonomy" id="2840897"/>
    <lineage>
        <taxon>Bacteria</taxon>
        <taxon>Pseudomonadati</taxon>
        <taxon>Spirochaetota</taxon>
        <taxon>Spirochaetia</taxon>
        <taxon>Spirochaetales</taxon>
        <taxon>Spirochaetaceae</taxon>
        <taxon>Spirochaetaceae incertae sedis</taxon>
        <taxon>Candidatus Ornithospirochaeta</taxon>
    </lineage>
</organism>
<dbReference type="AlphaFoldDB" id="A0A9D9IC00"/>
<protein>
    <submittedName>
        <fullName evidence="3">PspC domain-containing protein</fullName>
    </submittedName>
</protein>
<dbReference type="Proteomes" id="UP000810292">
    <property type="component" value="Unassembled WGS sequence"/>
</dbReference>
<dbReference type="EMBL" id="JADIMF010000115">
    <property type="protein sequence ID" value="MBO8469545.1"/>
    <property type="molecule type" value="Genomic_DNA"/>
</dbReference>
<evidence type="ECO:0000256" key="1">
    <source>
        <dbReference type="SAM" id="Phobius"/>
    </source>
</evidence>
<keyword evidence="1" id="KW-0472">Membrane</keyword>
<feature type="transmembrane region" description="Helical" evidence="1">
    <location>
        <begin position="39"/>
        <end position="64"/>
    </location>
</feature>
<accession>A0A9D9IC00</accession>
<keyword evidence="1" id="KW-1133">Transmembrane helix</keyword>
<dbReference type="Pfam" id="PF04024">
    <property type="entry name" value="PspC"/>
    <property type="match status" value="1"/>
</dbReference>
<name>A0A9D9IC00_9SPIO</name>
<evidence type="ECO:0000259" key="2">
    <source>
        <dbReference type="Pfam" id="PF04024"/>
    </source>
</evidence>